<dbReference type="EMBL" id="NCKU01017232">
    <property type="protein sequence ID" value="RWR99029.1"/>
    <property type="molecule type" value="Genomic_DNA"/>
</dbReference>
<dbReference type="PANTHER" id="PTHR46481:SF10">
    <property type="entry name" value="ZINC FINGER BED DOMAIN-CONTAINING PROTEIN 39"/>
    <property type="match status" value="1"/>
</dbReference>
<evidence type="ECO:0000256" key="3">
    <source>
        <dbReference type="ARBA" id="ARBA00022771"/>
    </source>
</evidence>
<protein>
    <recommendedName>
        <fullName evidence="8">Zinc finger BED domain-containing protein 4-like protein</fullName>
    </recommendedName>
</protein>
<keyword evidence="4" id="KW-0862">Zinc</keyword>
<dbReference type="InterPro" id="IPR012337">
    <property type="entry name" value="RNaseH-like_sf"/>
</dbReference>
<proteinExistence type="predicted"/>
<name>A0A443Q7R3_9ACAR</name>
<dbReference type="OrthoDB" id="4951847at2759"/>
<organism evidence="6 7">
    <name type="scientific">Dinothrombium tinctorium</name>
    <dbReference type="NCBI Taxonomy" id="1965070"/>
    <lineage>
        <taxon>Eukaryota</taxon>
        <taxon>Metazoa</taxon>
        <taxon>Ecdysozoa</taxon>
        <taxon>Arthropoda</taxon>
        <taxon>Chelicerata</taxon>
        <taxon>Arachnida</taxon>
        <taxon>Acari</taxon>
        <taxon>Acariformes</taxon>
        <taxon>Trombidiformes</taxon>
        <taxon>Prostigmata</taxon>
        <taxon>Anystina</taxon>
        <taxon>Parasitengona</taxon>
        <taxon>Trombidioidea</taxon>
        <taxon>Trombidiidae</taxon>
        <taxon>Dinothrombium</taxon>
    </lineage>
</organism>
<accession>A0A443Q7R3</accession>
<evidence type="ECO:0000256" key="4">
    <source>
        <dbReference type="ARBA" id="ARBA00022833"/>
    </source>
</evidence>
<dbReference type="GO" id="GO:0008270">
    <property type="term" value="F:zinc ion binding"/>
    <property type="evidence" value="ECO:0007669"/>
    <property type="project" value="UniProtKB-KW"/>
</dbReference>
<evidence type="ECO:0008006" key="8">
    <source>
        <dbReference type="Google" id="ProtNLM"/>
    </source>
</evidence>
<keyword evidence="3" id="KW-0863">Zinc-finger</keyword>
<reference evidence="6 7" key="1">
    <citation type="journal article" date="2018" name="Gigascience">
        <title>Genomes of trombidid mites reveal novel predicted allergens and laterally-transferred genes associated with secondary metabolism.</title>
        <authorList>
            <person name="Dong X."/>
            <person name="Chaisiri K."/>
            <person name="Xia D."/>
            <person name="Armstrong S.D."/>
            <person name="Fang Y."/>
            <person name="Donnelly M.J."/>
            <person name="Kadowaki T."/>
            <person name="McGarry J.W."/>
            <person name="Darby A.C."/>
            <person name="Makepeace B.L."/>
        </authorList>
    </citation>
    <scope>NUCLEOTIDE SEQUENCE [LARGE SCALE GENOMIC DNA]</scope>
    <source>
        <strain evidence="6">UoL-WK</strain>
    </source>
</reference>
<keyword evidence="2" id="KW-0479">Metal-binding</keyword>
<sequence>MWRQVEEKYDLINCIGCSAHGFNLIISDIVKIDVIKNVIRFAQAIVKEIRDSPLRLAKYRESDDATELKYAVKTRWYSYVEMLQSVTRNKNVIWNLALNDNLRNETNIKNATDEKFWEKVNFVIAVLKPITNAIAEIEGDKTFLSSVVVSYKRMKALIFENIKPFTTTEQTQIQHILNQRENFLLHPIHYLSNVLDPNFEGKSLDENEHQSALRLLQQ</sequence>
<dbReference type="Proteomes" id="UP000285301">
    <property type="component" value="Unassembled WGS sequence"/>
</dbReference>
<evidence type="ECO:0000256" key="2">
    <source>
        <dbReference type="ARBA" id="ARBA00022723"/>
    </source>
</evidence>
<dbReference type="GO" id="GO:0005634">
    <property type="term" value="C:nucleus"/>
    <property type="evidence" value="ECO:0007669"/>
    <property type="project" value="UniProtKB-SubCell"/>
</dbReference>
<dbReference type="InterPro" id="IPR052035">
    <property type="entry name" value="ZnF_BED_domain_contain"/>
</dbReference>
<comment type="caution">
    <text evidence="6">The sequence shown here is derived from an EMBL/GenBank/DDBJ whole genome shotgun (WGS) entry which is preliminary data.</text>
</comment>
<evidence type="ECO:0000313" key="7">
    <source>
        <dbReference type="Proteomes" id="UP000285301"/>
    </source>
</evidence>
<keyword evidence="5" id="KW-0539">Nucleus</keyword>
<keyword evidence="7" id="KW-1185">Reference proteome</keyword>
<dbReference type="PANTHER" id="PTHR46481">
    <property type="entry name" value="ZINC FINGER BED DOMAIN-CONTAINING PROTEIN 4"/>
    <property type="match status" value="1"/>
</dbReference>
<feature type="non-terminal residue" evidence="6">
    <location>
        <position position="218"/>
    </location>
</feature>
<comment type="subcellular location">
    <subcellularLocation>
        <location evidence="1">Nucleus</location>
    </subcellularLocation>
</comment>
<evidence type="ECO:0000313" key="6">
    <source>
        <dbReference type="EMBL" id="RWR99029.1"/>
    </source>
</evidence>
<gene>
    <name evidence="6" type="ORF">B4U79_18837</name>
</gene>
<evidence type="ECO:0000256" key="1">
    <source>
        <dbReference type="ARBA" id="ARBA00004123"/>
    </source>
</evidence>
<dbReference type="AlphaFoldDB" id="A0A443Q7R3"/>
<dbReference type="SUPFAM" id="SSF53098">
    <property type="entry name" value="Ribonuclease H-like"/>
    <property type="match status" value="1"/>
</dbReference>
<evidence type="ECO:0000256" key="5">
    <source>
        <dbReference type="ARBA" id="ARBA00023242"/>
    </source>
</evidence>